<dbReference type="EMBL" id="CAQQ02131434">
    <property type="status" value="NOT_ANNOTATED_CDS"/>
    <property type="molecule type" value="Genomic_DNA"/>
</dbReference>
<dbReference type="Gene3D" id="2.40.30.10">
    <property type="entry name" value="Translation factors"/>
    <property type="match status" value="1"/>
</dbReference>
<dbReference type="EnsemblMetazoa" id="MESCA006494-RA">
    <property type="protein sequence ID" value="MESCA006494-PA"/>
    <property type="gene ID" value="MESCA006494"/>
</dbReference>
<protein>
    <recommendedName>
        <fullName evidence="6">Tr-type G domain-containing protein</fullName>
    </recommendedName>
</protein>
<comment type="similarity">
    <text evidence="1">Belongs to the TRAFAC class translation factor GTPase superfamily. Classic translation factor GTPase family. EF-G/EF-2 subfamily.</text>
</comment>
<dbReference type="Pfam" id="PF00009">
    <property type="entry name" value="GTP_EFTU"/>
    <property type="match status" value="1"/>
</dbReference>
<dbReference type="CDD" id="cd16262">
    <property type="entry name" value="EFG_III"/>
    <property type="match status" value="1"/>
</dbReference>
<dbReference type="SMART" id="SM00838">
    <property type="entry name" value="EFG_C"/>
    <property type="match status" value="1"/>
</dbReference>
<dbReference type="InterPro" id="IPR004161">
    <property type="entry name" value="EFTu-like_2"/>
</dbReference>
<dbReference type="HOGENOM" id="CLU_584737_0_0_1"/>
<dbReference type="GO" id="GO:0070125">
    <property type="term" value="P:mitochondrial translational elongation"/>
    <property type="evidence" value="ECO:0007669"/>
    <property type="project" value="TreeGrafter"/>
</dbReference>
<reference evidence="7" key="2">
    <citation type="submission" date="2015-06" db="UniProtKB">
        <authorList>
            <consortium name="EnsemblMetazoa"/>
        </authorList>
    </citation>
    <scope>IDENTIFICATION</scope>
</reference>
<dbReference type="SUPFAM" id="SSF54980">
    <property type="entry name" value="EF-G C-terminal domain-like"/>
    <property type="match status" value="2"/>
</dbReference>
<dbReference type="InterPro" id="IPR000795">
    <property type="entry name" value="T_Tr_GTP-bd_dom"/>
</dbReference>
<evidence type="ECO:0000256" key="3">
    <source>
        <dbReference type="ARBA" id="ARBA00022768"/>
    </source>
</evidence>
<dbReference type="InterPro" id="IPR009022">
    <property type="entry name" value="EFG_III"/>
</dbReference>
<dbReference type="Gene3D" id="3.30.70.870">
    <property type="entry name" value="Elongation Factor G (Translational Gtpase), domain 3"/>
    <property type="match status" value="1"/>
</dbReference>
<dbReference type="FunFam" id="3.30.70.870:FF:000001">
    <property type="entry name" value="Elongation factor G"/>
    <property type="match status" value="1"/>
</dbReference>
<dbReference type="InterPro" id="IPR027417">
    <property type="entry name" value="P-loop_NTPase"/>
</dbReference>
<dbReference type="InterPro" id="IPR005225">
    <property type="entry name" value="Small_GTP-bd"/>
</dbReference>
<dbReference type="FunFam" id="2.40.30.10:FF:000022">
    <property type="entry name" value="Elongation factor G, mitochondrial"/>
    <property type="match status" value="1"/>
</dbReference>
<dbReference type="Gene3D" id="3.40.50.300">
    <property type="entry name" value="P-loop containing nucleotide triphosphate hydrolases"/>
    <property type="match status" value="1"/>
</dbReference>
<dbReference type="InterPro" id="IPR035647">
    <property type="entry name" value="EFG_III/V"/>
</dbReference>
<dbReference type="STRING" id="36166.T1GS46"/>
<dbReference type="InterPro" id="IPR031157">
    <property type="entry name" value="G_TR_CS"/>
</dbReference>
<evidence type="ECO:0000313" key="7">
    <source>
        <dbReference type="EnsemblMetazoa" id="MESCA006494-PA"/>
    </source>
</evidence>
<evidence type="ECO:0000256" key="5">
    <source>
        <dbReference type="ARBA" id="ARBA00023134"/>
    </source>
</evidence>
<dbReference type="GO" id="GO:0003924">
    <property type="term" value="F:GTPase activity"/>
    <property type="evidence" value="ECO:0007669"/>
    <property type="project" value="InterPro"/>
</dbReference>
<accession>T1GS46</accession>
<evidence type="ECO:0000256" key="4">
    <source>
        <dbReference type="ARBA" id="ARBA00022917"/>
    </source>
</evidence>
<name>T1GS46_MEGSC</name>
<dbReference type="SUPFAM" id="SSF54211">
    <property type="entry name" value="Ribosomal protein S5 domain 2-like"/>
    <property type="match status" value="1"/>
</dbReference>
<feature type="domain" description="Tr-type G" evidence="6">
    <location>
        <begin position="307"/>
        <end position="468"/>
    </location>
</feature>
<dbReference type="InterPro" id="IPR014721">
    <property type="entry name" value="Ribsml_uS5_D2-typ_fold_subgr"/>
</dbReference>
<dbReference type="PANTHER" id="PTHR43636">
    <property type="entry name" value="ELONGATION FACTOR G, MITOCHONDRIAL"/>
    <property type="match status" value="1"/>
</dbReference>
<keyword evidence="8" id="KW-1185">Reference proteome</keyword>
<dbReference type="PANTHER" id="PTHR43636:SF2">
    <property type="entry name" value="ELONGATION FACTOR G, MITOCHONDRIAL"/>
    <property type="match status" value="1"/>
</dbReference>
<evidence type="ECO:0000259" key="6">
    <source>
        <dbReference type="PROSITE" id="PS51722"/>
    </source>
</evidence>
<dbReference type="Pfam" id="PF03764">
    <property type="entry name" value="EFG_IV"/>
    <property type="match status" value="1"/>
</dbReference>
<dbReference type="Pfam" id="PF14492">
    <property type="entry name" value="EFG_III"/>
    <property type="match status" value="1"/>
</dbReference>
<dbReference type="PROSITE" id="PS51722">
    <property type="entry name" value="G_TR_2"/>
    <property type="match status" value="1"/>
</dbReference>
<dbReference type="GO" id="GO:0003746">
    <property type="term" value="F:translation elongation factor activity"/>
    <property type="evidence" value="ECO:0007669"/>
    <property type="project" value="UniProtKB-KW"/>
</dbReference>
<dbReference type="InterPro" id="IPR009000">
    <property type="entry name" value="Transl_B-barrel_sf"/>
</dbReference>
<keyword evidence="5" id="KW-0342">GTP-binding</keyword>
<dbReference type="AlphaFoldDB" id="T1GS46"/>
<reference evidence="8" key="1">
    <citation type="submission" date="2013-02" db="EMBL/GenBank/DDBJ databases">
        <authorList>
            <person name="Hughes D."/>
        </authorList>
    </citation>
    <scope>NUCLEOTIDE SEQUENCE</scope>
    <source>
        <strain>Durham</strain>
        <strain evidence="8">NC isolate 2 -- Noor lab</strain>
    </source>
</reference>
<keyword evidence="3" id="KW-0251">Elongation factor</keyword>
<evidence type="ECO:0000313" key="8">
    <source>
        <dbReference type="Proteomes" id="UP000015102"/>
    </source>
</evidence>
<evidence type="ECO:0000256" key="1">
    <source>
        <dbReference type="ARBA" id="ARBA00005870"/>
    </source>
</evidence>
<evidence type="ECO:0000256" key="2">
    <source>
        <dbReference type="ARBA" id="ARBA00022741"/>
    </source>
</evidence>
<sequence length="468" mass="52637">MRCYQGVLKKGENIFNTRTNKKVRIARLVRLHSNNMEDVNEVYAGDIFALFGVDCASGDTFVTNPKLELSMESIFVPEPVVSMAIKPTNPKDRDNFAKAVARFTKEDPTFRFEYDADVKETLVSGMGELHLEIYAQRMEREYGCPVTLGKPKVAFRETLVHPCEFDYLHKKQSGGSGQYARVIGIMEPLPAHLNTTLEFSDETVGTNVPKQFVPGVERGFRTMGEKGLTDGSEGWFTVYAEVPLNDMFGYAGELRSSTQGKGEFSMDYSRYSPCMPDVQEKLIREYQESMGIGFCSHAKFAEHKKLERIRNIGISAHIDSGKTTLTERILFYTGRIAHMHEVKGKDNVGATMDSMELEKQRGITIQSAATYTIWKDHNINIIDTPGHVDFTVEVERALRVLDGAVLVLCAVGGVQSQTLTVNRQMKRYNVPCLAFINKLDRMGSNPEKVLSQMRSKLQHNAAFIQLPI</sequence>
<dbReference type="SUPFAM" id="SSF50447">
    <property type="entry name" value="Translation proteins"/>
    <property type="match status" value="1"/>
</dbReference>
<dbReference type="Gene3D" id="3.30.230.10">
    <property type="match status" value="1"/>
</dbReference>
<dbReference type="InterPro" id="IPR000640">
    <property type="entry name" value="EFG_V-like"/>
</dbReference>
<dbReference type="InterPro" id="IPR020568">
    <property type="entry name" value="Ribosomal_Su5_D2-typ_SF"/>
</dbReference>
<dbReference type="InterPro" id="IPR005517">
    <property type="entry name" value="Transl_elong_EFG/EF2_IV"/>
</dbReference>
<dbReference type="SMART" id="SM00889">
    <property type="entry name" value="EFG_IV"/>
    <property type="match status" value="1"/>
</dbReference>
<dbReference type="PRINTS" id="PR00315">
    <property type="entry name" value="ELONGATNFCT"/>
</dbReference>
<dbReference type="NCBIfam" id="TIGR00231">
    <property type="entry name" value="small_GTP"/>
    <property type="match status" value="1"/>
</dbReference>
<dbReference type="Pfam" id="PF00679">
    <property type="entry name" value="EFG_C"/>
    <property type="match status" value="1"/>
</dbReference>
<dbReference type="GO" id="GO:0005739">
    <property type="term" value="C:mitochondrion"/>
    <property type="evidence" value="ECO:0007669"/>
    <property type="project" value="TreeGrafter"/>
</dbReference>
<dbReference type="Proteomes" id="UP000015102">
    <property type="component" value="Unassembled WGS sequence"/>
</dbReference>
<dbReference type="Pfam" id="PF03144">
    <property type="entry name" value="GTP_EFTU_D2"/>
    <property type="match status" value="1"/>
</dbReference>
<dbReference type="FunFam" id="3.40.50.300:FF:002372">
    <property type="entry name" value="Elongation factor G, mitochondrial"/>
    <property type="match status" value="1"/>
</dbReference>
<organism evidence="7 8">
    <name type="scientific">Megaselia scalaris</name>
    <name type="common">Humpbacked fly</name>
    <name type="synonym">Phora scalaris</name>
    <dbReference type="NCBI Taxonomy" id="36166"/>
    <lineage>
        <taxon>Eukaryota</taxon>
        <taxon>Metazoa</taxon>
        <taxon>Ecdysozoa</taxon>
        <taxon>Arthropoda</taxon>
        <taxon>Hexapoda</taxon>
        <taxon>Insecta</taxon>
        <taxon>Pterygota</taxon>
        <taxon>Neoptera</taxon>
        <taxon>Endopterygota</taxon>
        <taxon>Diptera</taxon>
        <taxon>Brachycera</taxon>
        <taxon>Muscomorpha</taxon>
        <taxon>Platypezoidea</taxon>
        <taxon>Phoridae</taxon>
        <taxon>Megaseliini</taxon>
        <taxon>Megaselia</taxon>
    </lineage>
</organism>
<dbReference type="InterPro" id="IPR041095">
    <property type="entry name" value="EFG_II"/>
</dbReference>
<dbReference type="PROSITE" id="PS00301">
    <property type="entry name" value="G_TR_1"/>
    <property type="match status" value="1"/>
</dbReference>
<dbReference type="SUPFAM" id="SSF52540">
    <property type="entry name" value="P-loop containing nucleoside triphosphate hydrolases"/>
    <property type="match status" value="1"/>
</dbReference>
<dbReference type="GO" id="GO:0005525">
    <property type="term" value="F:GTP binding"/>
    <property type="evidence" value="ECO:0007669"/>
    <property type="project" value="UniProtKB-KW"/>
</dbReference>
<keyword evidence="2" id="KW-0547">Nucleotide-binding</keyword>
<keyword evidence="4" id="KW-0648">Protein biosynthesis</keyword>
<proteinExistence type="inferred from homology"/>
<dbReference type="EMBL" id="CAQQ02131435">
    <property type="status" value="NOT_ANNOTATED_CDS"/>
    <property type="molecule type" value="Genomic_DNA"/>
</dbReference>